<sequence length="102" mass="11174">MLDLGGRNRMKPGGPSTRRKAKQTSWEPQPLDKPRTGMGPTRDSTKTPLAAPKPARIPQLLKEIQHRNVAAIGLRPSYSNNRGRDPSSTTGKQYRNAANKGS</sequence>
<feature type="region of interest" description="Disordered" evidence="1">
    <location>
        <begin position="1"/>
        <end position="56"/>
    </location>
</feature>
<comment type="caution">
    <text evidence="2">The sequence shown here is derived from an EMBL/GenBank/DDBJ whole genome shotgun (WGS) entry which is preliminary data.</text>
</comment>
<organism evidence="2 3">
    <name type="scientific">Xenoophorus captivus</name>
    <dbReference type="NCBI Taxonomy" id="1517983"/>
    <lineage>
        <taxon>Eukaryota</taxon>
        <taxon>Metazoa</taxon>
        <taxon>Chordata</taxon>
        <taxon>Craniata</taxon>
        <taxon>Vertebrata</taxon>
        <taxon>Euteleostomi</taxon>
        <taxon>Actinopterygii</taxon>
        <taxon>Neopterygii</taxon>
        <taxon>Teleostei</taxon>
        <taxon>Neoteleostei</taxon>
        <taxon>Acanthomorphata</taxon>
        <taxon>Ovalentaria</taxon>
        <taxon>Atherinomorphae</taxon>
        <taxon>Cyprinodontiformes</taxon>
        <taxon>Goodeidae</taxon>
        <taxon>Xenoophorus</taxon>
    </lineage>
</organism>
<feature type="compositionally biased region" description="Polar residues" evidence="1">
    <location>
        <begin position="77"/>
        <end position="93"/>
    </location>
</feature>
<name>A0ABV0S871_9TELE</name>
<feature type="region of interest" description="Disordered" evidence="1">
    <location>
        <begin position="72"/>
        <end position="102"/>
    </location>
</feature>
<dbReference type="Proteomes" id="UP001434883">
    <property type="component" value="Unassembled WGS sequence"/>
</dbReference>
<keyword evidence="3" id="KW-1185">Reference proteome</keyword>
<proteinExistence type="predicted"/>
<evidence type="ECO:0000313" key="2">
    <source>
        <dbReference type="EMBL" id="MEQ2216296.1"/>
    </source>
</evidence>
<evidence type="ECO:0000256" key="1">
    <source>
        <dbReference type="SAM" id="MobiDB-lite"/>
    </source>
</evidence>
<protein>
    <submittedName>
        <fullName evidence="2">Uncharacterized protein</fullName>
    </submittedName>
</protein>
<gene>
    <name evidence="2" type="ORF">XENOCAPTIV_013913</name>
</gene>
<dbReference type="EMBL" id="JAHRIN010070110">
    <property type="protein sequence ID" value="MEQ2216296.1"/>
    <property type="molecule type" value="Genomic_DNA"/>
</dbReference>
<reference evidence="2 3" key="1">
    <citation type="submission" date="2021-06" db="EMBL/GenBank/DDBJ databases">
        <authorList>
            <person name="Palmer J.M."/>
        </authorList>
    </citation>
    <scope>NUCLEOTIDE SEQUENCE [LARGE SCALE GENOMIC DNA]</scope>
    <source>
        <strain evidence="2 3">XC_2019</strain>
        <tissue evidence="2">Muscle</tissue>
    </source>
</reference>
<accession>A0ABV0S871</accession>
<evidence type="ECO:0000313" key="3">
    <source>
        <dbReference type="Proteomes" id="UP001434883"/>
    </source>
</evidence>